<dbReference type="EMBL" id="CP040637">
    <property type="protein sequence ID" value="QCW01896.1"/>
    <property type="molecule type" value="Genomic_DNA"/>
</dbReference>
<dbReference type="AlphaFoldDB" id="A0A4P9TB93"/>
<dbReference type="RefSeq" id="WP_138651695.1">
    <property type="nucleotide sequence ID" value="NZ_CP040637.1"/>
</dbReference>
<sequence length="129" mass="14624">MTENHPINMNRFRTFDSFEGDAYVEDYRIRPQEVGDDQLAVSLLMRIGGPHGRFTLRAEATFIDGEDERHRVEICRPAGDLVDELELDWTAAAPTNTRNATQVFHEVYVGAVNDWYNHALAAEEAGEEA</sequence>
<evidence type="ECO:0000313" key="1">
    <source>
        <dbReference type="EMBL" id="QCW01896.1"/>
    </source>
</evidence>
<evidence type="ECO:0000313" key="2">
    <source>
        <dbReference type="Proteomes" id="UP000307562"/>
    </source>
</evidence>
<name>A0A4P9TB93_9EURY</name>
<reference evidence="2" key="1">
    <citation type="submission" date="2019-05" db="EMBL/GenBank/DDBJ databases">
        <title>Complete Genome Sequence and Methylation Pattern of the Halophilic Archaeon Natrinema pallidum BOL6-1.</title>
        <authorList>
            <person name="DasSarma P."/>
            <person name="DasSarma B.P."/>
            <person name="DasSarma S.L."/>
            <person name="Martinez F.L."/>
            <person name="Guzman D."/>
            <person name="Roberts R.J."/>
            <person name="DasSarma S."/>
        </authorList>
    </citation>
    <scope>NUCLEOTIDE SEQUENCE [LARGE SCALE GENOMIC DNA]</scope>
    <source>
        <strain evidence="2">BOL6-1</strain>
    </source>
</reference>
<dbReference type="Proteomes" id="UP000307562">
    <property type="component" value="Chromosome"/>
</dbReference>
<gene>
    <name evidence="1" type="ORF">FGF80_00965</name>
</gene>
<organism evidence="1 2">
    <name type="scientific">Natrinema pallidum</name>
    <dbReference type="NCBI Taxonomy" id="69527"/>
    <lineage>
        <taxon>Archaea</taxon>
        <taxon>Methanobacteriati</taxon>
        <taxon>Methanobacteriota</taxon>
        <taxon>Stenosarchaea group</taxon>
        <taxon>Halobacteria</taxon>
        <taxon>Halobacteriales</taxon>
        <taxon>Natrialbaceae</taxon>
        <taxon>Natrinema</taxon>
    </lineage>
</organism>
<accession>A0A4P9TB93</accession>
<dbReference type="GeneID" id="96154492"/>
<protein>
    <submittedName>
        <fullName evidence="1">Uncharacterized protein</fullName>
    </submittedName>
</protein>
<proteinExistence type="predicted"/>
<keyword evidence="2" id="KW-1185">Reference proteome</keyword>
<dbReference type="KEGG" id="npl:FGF80_00965"/>